<dbReference type="Proteomes" id="UP000005055">
    <property type="component" value="Unassembled WGS sequence"/>
</dbReference>
<organism evidence="4 5">
    <name type="scientific">Mycoplasmopsis anatis 1340</name>
    <dbReference type="NCBI Taxonomy" id="1034808"/>
    <lineage>
        <taxon>Bacteria</taxon>
        <taxon>Bacillati</taxon>
        <taxon>Mycoplasmatota</taxon>
        <taxon>Mycoplasmoidales</taxon>
        <taxon>Metamycoplasmataceae</taxon>
        <taxon>Mycoplasmopsis</taxon>
    </lineage>
</organism>
<dbReference type="PROSITE" id="PS51257">
    <property type="entry name" value="PROKAR_LIPOPROTEIN"/>
    <property type="match status" value="1"/>
</dbReference>
<feature type="domain" description="Glycosyl hydrolase family 13 catalytic" evidence="3">
    <location>
        <begin position="78"/>
        <end position="478"/>
    </location>
</feature>
<dbReference type="PANTHER" id="PTHR10357:SF179">
    <property type="entry name" value="NEUTRAL AND BASIC AMINO ACID TRANSPORT PROTEIN RBAT"/>
    <property type="match status" value="1"/>
</dbReference>
<dbReference type="Gene3D" id="3.90.400.10">
    <property type="entry name" value="Oligo-1,6-glucosidase, Domain 2"/>
    <property type="match status" value="1"/>
</dbReference>
<keyword evidence="4" id="KW-0378">Hydrolase</keyword>
<dbReference type="STRING" id="1034808.GIG_03944"/>
<dbReference type="InterPro" id="IPR045857">
    <property type="entry name" value="O16G_dom_2"/>
</dbReference>
<evidence type="ECO:0000256" key="2">
    <source>
        <dbReference type="SAM" id="SignalP"/>
    </source>
</evidence>
<dbReference type="GeneID" id="65653615"/>
<comment type="caution">
    <text evidence="4">The sequence shown here is derived from an EMBL/GenBank/DDBJ whole genome shotgun (WGS) entry which is preliminary data.</text>
</comment>
<gene>
    <name evidence="4" type="ORF">GIG_03944</name>
</gene>
<proteinExistence type="inferred from homology"/>
<dbReference type="InterPro" id="IPR017853">
    <property type="entry name" value="GH"/>
</dbReference>
<dbReference type="EMBL" id="AFVJ01000038">
    <property type="protein sequence ID" value="EGS28819.1"/>
    <property type="molecule type" value="Genomic_DNA"/>
</dbReference>
<dbReference type="SMART" id="SM00642">
    <property type="entry name" value="Aamy"/>
    <property type="match status" value="1"/>
</dbReference>
<evidence type="ECO:0000259" key="3">
    <source>
        <dbReference type="SMART" id="SM00642"/>
    </source>
</evidence>
<reference evidence="4 5" key="1">
    <citation type="journal article" date="2011" name="J. Bacteriol.">
        <title>Genome Sequence of Duck Pathogen Mycoplasma anatis Strain 1340.</title>
        <authorList>
            <person name="Guo Z."/>
            <person name="Chen P."/>
            <person name="Ren P."/>
            <person name="Kuang S."/>
            <person name="Zhou Z."/>
            <person name="Li Z."/>
            <person name="Liu M."/>
            <person name="Shi D."/>
            <person name="Xiao Y."/>
            <person name="Wang X."/>
            <person name="Zhou R."/>
            <person name="Jin H."/>
            <person name="Bi D."/>
        </authorList>
    </citation>
    <scope>NUCLEOTIDE SEQUENCE [LARGE SCALE GENOMIC DNA]</scope>
    <source>
        <strain evidence="4 5">1340</strain>
    </source>
</reference>
<dbReference type="eggNOG" id="COG0366">
    <property type="taxonomic scope" value="Bacteria"/>
</dbReference>
<keyword evidence="5" id="KW-1185">Reference proteome</keyword>
<accession>F9QEG9</accession>
<dbReference type="AlphaFoldDB" id="F9QEG9"/>
<feature type="chain" id="PRO_5003386217" evidence="2">
    <location>
        <begin position="21"/>
        <end position="618"/>
    </location>
</feature>
<sequence length="618" mass="71733">MKNKNILRNFLLSASSIALCTSFLTISCENKKTNKLWGDDSFNKKIKLDNLTYSDELQTVKFIAPFNKNIPHSNTFYQLITYAFADGNNDGIGDFIGLSEKLDYFVNLGIDTLYISPIHPASSYHGYDVIDYTDVAPELGGMEAFDDFLIKAHKKGIRVILDLVFNHTSYEHPWFQKALQGDPKYMKYYNFYEPKANEKEVKYGIDDQHLRSLFHNVDKKIPPTNKHYVAEFWGGMPDLNLDNPEVIQELINIQSFWAKKGVDGFRYDAFYHFFNSENNHESRDDGSKIASIFAQLRKNSELAIADTSNQRSSNELIMFGEWWGNPSDAKKYFVDKNNNKALNGVLDGVNYASNSSTFITSDTEKLIKDYLPYNSLWLPSIDNHDRIRWIQKINREFYSGTQIDENGFVKDILKNYYSLNFLNMLTKGGNPIIYHGDELMMHGNKALGDQYVREAFNWKNDKYNVDFYERRSGKDSSHIYTHSIKNLSSPEELIKDKNSLYNIASDINKLRREFIQLRETNSEYIANTKEFLTHTNSNITNSFAEYYTVRKLNNNEYLLVLVDNVFNEINPVIQINEKFTVENIHPEMNRNITLKDNQLTLEKGISFGVFKLIKKQSF</sequence>
<dbReference type="GO" id="GO:0004556">
    <property type="term" value="F:alpha-amylase activity"/>
    <property type="evidence" value="ECO:0007669"/>
    <property type="project" value="TreeGrafter"/>
</dbReference>
<evidence type="ECO:0000256" key="1">
    <source>
        <dbReference type="ARBA" id="ARBA00008061"/>
    </source>
</evidence>
<dbReference type="Gene3D" id="3.20.20.80">
    <property type="entry name" value="Glycosidases"/>
    <property type="match status" value="1"/>
</dbReference>
<feature type="signal peptide" evidence="2">
    <location>
        <begin position="1"/>
        <end position="20"/>
    </location>
</feature>
<evidence type="ECO:0000313" key="5">
    <source>
        <dbReference type="Proteomes" id="UP000005055"/>
    </source>
</evidence>
<comment type="similarity">
    <text evidence="1">Belongs to the glycosyl hydrolase 13 family.</text>
</comment>
<evidence type="ECO:0000313" key="4">
    <source>
        <dbReference type="EMBL" id="EGS28819.1"/>
    </source>
</evidence>
<dbReference type="RefSeq" id="WP_006886891.1">
    <property type="nucleotide sequence ID" value="NZ_AFVJ01000038.1"/>
</dbReference>
<keyword evidence="2" id="KW-0732">Signal</keyword>
<dbReference type="SUPFAM" id="SSF51445">
    <property type="entry name" value="(Trans)glycosidases"/>
    <property type="match status" value="1"/>
</dbReference>
<protein>
    <submittedName>
        <fullName evidence="4">1,4-alpha-D-glucan glucanohydrolase</fullName>
    </submittedName>
</protein>
<dbReference type="InterPro" id="IPR006047">
    <property type="entry name" value="GH13_cat_dom"/>
</dbReference>
<dbReference type="Pfam" id="PF00128">
    <property type="entry name" value="Alpha-amylase"/>
    <property type="match status" value="1"/>
</dbReference>
<dbReference type="PANTHER" id="PTHR10357">
    <property type="entry name" value="ALPHA-AMYLASE FAMILY MEMBER"/>
    <property type="match status" value="1"/>
</dbReference>
<name>F9QEG9_9BACT</name>
<dbReference type="GO" id="GO:0009313">
    <property type="term" value="P:oligosaccharide catabolic process"/>
    <property type="evidence" value="ECO:0007669"/>
    <property type="project" value="TreeGrafter"/>
</dbReference>